<evidence type="ECO:0000313" key="2">
    <source>
        <dbReference type="EMBL" id="GFY51689.1"/>
    </source>
</evidence>
<dbReference type="Pfam" id="PF03372">
    <property type="entry name" value="Exo_endo_phos"/>
    <property type="match status" value="1"/>
</dbReference>
<dbReference type="OrthoDB" id="410155at2759"/>
<name>A0A8X6XFU8_9ARAC</name>
<accession>A0A8X6XFU8</accession>
<gene>
    <name evidence="2" type="primary">X-elementORF2_98</name>
    <name evidence="2" type="ORF">TNIN_322031</name>
</gene>
<keyword evidence="2" id="KW-0808">Transferase</keyword>
<dbReference type="GO" id="GO:0003964">
    <property type="term" value="F:RNA-directed DNA polymerase activity"/>
    <property type="evidence" value="ECO:0007669"/>
    <property type="project" value="UniProtKB-KW"/>
</dbReference>
<dbReference type="SUPFAM" id="SSF56219">
    <property type="entry name" value="DNase I-like"/>
    <property type="match status" value="1"/>
</dbReference>
<keyword evidence="2" id="KW-0695">RNA-directed DNA polymerase</keyword>
<keyword evidence="3" id="KW-1185">Reference proteome</keyword>
<dbReference type="PANTHER" id="PTHR33273:SF2">
    <property type="entry name" value="ENDONUCLEASE_EXONUCLEASE_PHOSPHATASE DOMAIN-CONTAINING PROTEIN"/>
    <property type="match status" value="1"/>
</dbReference>
<dbReference type="InterPro" id="IPR036691">
    <property type="entry name" value="Endo/exonu/phosph_ase_sf"/>
</dbReference>
<organism evidence="2 3">
    <name type="scientific">Trichonephila inaurata madagascariensis</name>
    <dbReference type="NCBI Taxonomy" id="2747483"/>
    <lineage>
        <taxon>Eukaryota</taxon>
        <taxon>Metazoa</taxon>
        <taxon>Ecdysozoa</taxon>
        <taxon>Arthropoda</taxon>
        <taxon>Chelicerata</taxon>
        <taxon>Arachnida</taxon>
        <taxon>Araneae</taxon>
        <taxon>Araneomorphae</taxon>
        <taxon>Entelegynae</taxon>
        <taxon>Araneoidea</taxon>
        <taxon>Nephilidae</taxon>
        <taxon>Trichonephila</taxon>
        <taxon>Trichonephila inaurata</taxon>
    </lineage>
</organism>
<dbReference type="InterPro" id="IPR005135">
    <property type="entry name" value="Endo/exonuclease/phosphatase"/>
</dbReference>
<dbReference type="Proteomes" id="UP000886998">
    <property type="component" value="Unassembled WGS sequence"/>
</dbReference>
<dbReference type="EMBL" id="BMAV01008249">
    <property type="protein sequence ID" value="GFY51689.1"/>
    <property type="molecule type" value="Genomic_DNA"/>
</dbReference>
<evidence type="ECO:0000259" key="1">
    <source>
        <dbReference type="Pfam" id="PF03372"/>
    </source>
</evidence>
<feature type="domain" description="Endonuclease/exonuclease/phosphatase" evidence="1">
    <location>
        <begin position="255"/>
        <end position="452"/>
    </location>
</feature>
<sequence length="708" mass="80163">MLEIEKSIPSPTPETTQKLEAEQKTLEEKIKDLEGKMTEFLPCPIALCPHNYKFKAVKRPADPVIRPAKFTAKAAKNNNSKTVSDFVFPKKTIKNAPTQKKDEVVTNNTFAALNTAQADAEDVSPPQYKIKPIFMKVIDSYNLILQELHRSHPTATNTFTKGYIKIEAQSADDHRDITNYLTSKNLQYYVIEPPSNRPLKLVIKGLPADIDPEDIKNDLISKGIKIEKIAQLKKFTTKTPLPIFMIEVTHGVRSRIVEISDFIDKHAPDIFLIQETNLRPEHSFKIPNYTCYRNDRIHPAPGRGGTVVLIKNCISHYHVPTPPLLLTGVEATLIMLTPIDHDPILIGSTYIPPYNDYFKNLGAALDSIFNLNDITILVGDFNAKHTSWGCPYSDTRGNRLYRYIVNNNIDVFAPSTPTRFGTASATIIDYALIKNLNWPCTIDSISELSSDHNPVKLHFPRTAKFELPPPQLNTTWSIFTNTLANTENCFLPKASSTQEIESQVRDLTSEILTAHDTASKPATHSELPFVQGELKQLFKERNKARKLWQFTRHPQHKTELNRLQNTIKRKVFHYRQKVWEDHLTSLDTEDGSLWGTAKAFRKKAAPISALNGPNGTALSDTNKTDIIANSLESQFKLNDIQNPHKDEIITNIVDAYLTTNTNNTDSLPPALPSELFITVKRWRAFGEKPARFVREEARLRFRESALLL</sequence>
<reference evidence="2" key="1">
    <citation type="submission" date="2020-08" db="EMBL/GenBank/DDBJ databases">
        <title>Multicomponent nature underlies the extraordinary mechanical properties of spider dragline silk.</title>
        <authorList>
            <person name="Kono N."/>
            <person name="Nakamura H."/>
            <person name="Mori M."/>
            <person name="Yoshida Y."/>
            <person name="Ohtoshi R."/>
            <person name="Malay A.D."/>
            <person name="Moran D.A.P."/>
            <person name="Tomita M."/>
            <person name="Numata K."/>
            <person name="Arakawa K."/>
        </authorList>
    </citation>
    <scope>NUCLEOTIDE SEQUENCE</scope>
</reference>
<dbReference type="PANTHER" id="PTHR33273">
    <property type="entry name" value="DOMAIN-CONTAINING PROTEIN, PUTATIVE-RELATED"/>
    <property type="match status" value="1"/>
</dbReference>
<protein>
    <submittedName>
        <fullName evidence="2">Putative RNA-directed DNA polymerase from transposon X-element</fullName>
    </submittedName>
</protein>
<comment type="caution">
    <text evidence="2">The sequence shown here is derived from an EMBL/GenBank/DDBJ whole genome shotgun (WGS) entry which is preliminary data.</text>
</comment>
<proteinExistence type="predicted"/>
<dbReference type="AlphaFoldDB" id="A0A8X6XFU8"/>
<evidence type="ECO:0000313" key="3">
    <source>
        <dbReference type="Proteomes" id="UP000886998"/>
    </source>
</evidence>
<dbReference type="Gene3D" id="3.60.10.10">
    <property type="entry name" value="Endonuclease/exonuclease/phosphatase"/>
    <property type="match status" value="1"/>
</dbReference>
<keyword evidence="2" id="KW-0548">Nucleotidyltransferase</keyword>